<dbReference type="InterPro" id="IPR016866">
    <property type="entry name" value="UCP028069"/>
</dbReference>
<feature type="coiled-coil region" evidence="1">
    <location>
        <begin position="58"/>
        <end position="106"/>
    </location>
</feature>
<organism evidence="3 4">
    <name type="scientific">Tichowtungia aerotolerans</name>
    <dbReference type="NCBI Taxonomy" id="2697043"/>
    <lineage>
        <taxon>Bacteria</taxon>
        <taxon>Pseudomonadati</taxon>
        <taxon>Kiritimatiellota</taxon>
        <taxon>Tichowtungiia</taxon>
        <taxon>Tichowtungiales</taxon>
        <taxon>Tichowtungiaceae</taxon>
        <taxon>Tichowtungia</taxon>
    </lineage>
</organism>
<feature type="signal peptide" evidence="2">
    <location>
        <begin position="1"/>
        <end position="22"/>
    </location>
</feature>
<dbReference type="AlphaFoldDB" id="A0A6P1M5H3"/>
<evidence type="ECO:0000313" key="4">
    <source>
        <dbReference type="Proteomes" id="UP000464954"/>
    </source>
</evidence>
<keyword evidence="4" id="KW-1185">Reference proteome</keyword>
<feature type="chain" id="PRO_5026650360" evidence="2">
    <location>
        <begin position="23"/>
        <end position="257"/>
    </location>
</feature>
<keyword evidence="2" id="KW-0732">Signal</keyword>
<dbReference type="Pfam" id="PF11932">
    <property type="entry name" value="DUF3450"/>
    <property type="match status" value="1"/>
</dbReference>
<name>A0A6P1M5H3_9BACT</name>
<proteinExistence type="predicted"/>
<dbReference type="Proteomes" id="UP000464954">
    <property type="component" value="Chromosome"/>
</dbReference>
<dbReference type="RefSeq" id="WP_160629218.1">
    <property type="nucleotide sequence ID" value="NZ_CP047593.1"/>
</dbReference>
<gene>
    <name evidence="3" type="ORF">GT409_11460</name>
</gene>
<dbReference type="EMBL" id="CP047593">
    <property type="protein sequence ID" value="QHI70039.1"/>
    <property type="molecule type" value="Genomic_DNA"/>
</dbReference>
<reference evidence="3 4" key="1">
    <citation type="submission" date="2020-01" db="EMBL/GenBank/DDBJ databases">
        <title>Ponticoccus aerotolerans gen. nov., sp. nov., an anaerobic bacterium and proposal of Ponticoccusceae fam. nov., Ponticoccusles ord. nov. and Ponticoccuse classis nov. in the phylum Kiritimatiellaeota.</title>
        <authorList>
            <person name="Zhou L.Y."/>
            <person name="Du Z.J."/>
        </authorList>
    </citation>
    <scope>NUCLEOTIDE SEQUENCE [LARGE SCALE GENOMIC DNA]</scope>
    <source>
        <strain evidence="3 4">S-5007</strain>
    </source>
</reference>
<evidence type="ECO:0000313" key="3">
    <source>
        <dbReference type="EMBL" id="QHI70039.1"/>
    </source>
</evidence>
<keyword evidence="1" id="KW-0175">Coiled coil</keyword>
<dbReference type="KEGG" id="taer:GT409_11460"/>
<evidence type="ECO:0000256" key="1">
    <source>
        <dbReference type="SAM" id="Coils"/>
    </source>
</evidence>
<evidence type="ECO:0000256" key="2">
    <source>
        <dbReference type="SAM" id="SignalP"/>
    </source>
</evidence>
<protein>
    <submittedName>
        <fullName evidence="3">DUF3450 family protein</fullName>
    </submittedName>
</protein>
<accession>A0A6P1M5H3</accession>
<sequence>MRKRKLLIVGCSLFGAALLCNAAETDAGDVDSVRAALEKWVESRKVISQEQREWALGQEMLNERIELVQQEIDSLKEKISDAEKSISEADKKRDGLVEENEELKKASVVLGETIMTLEQTAVKLLGKLPDPIRERVMPLSQRIPEDVKEPKLSLAERFQNIIGVLNEVNKFSREITVTSEVRSLPDGSSAEVTVMYLGIGQAYYASADGTFSGTGTSSSDGWIWAEDNSIAADILQAIAILKNEQIASFVQLPVEVK</sequence>